<feature type="transmembrane region" description="Helical" evidence="4">
    <location>
        <begin position="39"/>
        <end position="61"/>
    </location>
</feature>
<dbReference type="KEGG" id="caua:113075343"/>
<dbReference type="SUPFAM" id="SSF56436">
    <property type="entry name" value="C-type lectin-like"/>
    <property type="match status" value="1"/>
</dbReference>
<evidence type="ECO:0000313" key="6">
    <source>
        <dbReference type="Proteomes" id="UP000515129"/>
    </source>
</evidence>
<dbReference type="InterPro" id="IPR001304">
    <property type="entry name" value="C-type_lectin-like"/>
</dbReference>
<dbReference type="GeneID" id="113075343"/>
<evidence type="ECO:0000256" key="4">
    <source>
        <dbReference type="SAM" id="Phobius"/>
    </source>
</evidence>
<dbReference type="GO" id="GO:0005886">
    <property type="term" value="C:plasma membrane"/>
    <property type="evidence" value="ECO:0007669"/>
    <property type="project" value="UniProtKB-SubCell"/>
</dbReference>
<keyword evidence="4" id="KW-1133">Transmembrane helix</keyword>
<proteinExistence type="predicted"/>
<keyword evidence="4" id="KW-0472">Membrane</keyword>
<dbReference type="SMART" id="SM00034">
    <property type="entry name" value="CLECT"/>
    <property type="match status" value="1"/>
</dbReference>
<protein>
    <submittedName>
        <fullName evidence="7">Perlucin-like protein</fullName>
    </submittedName>
</protein>
<sequence length="278" mass="31413">MNMSGNFERGIEFEELDDNMERYQTLQNTARIRNCRGTVVGLVLLCVFLLTAVIVLCVHIHTIRTKYPPGFGKDQCSDNPKWITYSHSSYYISSEWKNWTDSRQDCLQRGADLVIINNREEQEFITTITSGNIVWIGLTDNNTEGVWKWVDGSTLTSRIWSFWRPNEPNSNVGDEDCAVSLYNWADYPWWTIIMDSSLAFPKRPLDSCNSSRTLCPIGSVLSCLQEGLDRKLSPSTLKVPERGQEAQSTSPSSSSLMGPYSGSHSTLVAKAYRAAGQW</sequence>
<reference evidence="7" key="1">
    <citation type="submission" date="2025-08" db="UniProtKB">
        <authorList>
            <consortium name="RefSeq"/>
        </authorList>
    </citation>
    <scope>IDENTIFICATION</scope>
    <source>
        <strain evidence="7">Wakin</strain>
        <tissue evidence="7">Muscle</tissue>
    </source>
</reference>
<organism evidence="6 7">
    <name type="scientific">Carassius auratus</name>
    <name type="common">Goldfish</name>
    <dbReference type="NCBI Taxonomy" id="7957"/>
    <lineage>
        <taxon>Eukaryota</taxon>
        <taxon>Metazoa</taxon>
        <taxon>Chordata</taxon>
        <taxon>Craniata</taxon>
        <taxon>Vertebrata</taxon>
        <taxon>Euteleostomi</taxon>
        <taxon>Actinopterygii</taxon>
        <taxon>Neopterygii</taxon>
        <taxon>Teleostei</taxon>
        <taxon>Ostariophysi</taxon>
        <taxon>Cypriniformes</taxon>
        <taxon>Cyprinidae</taxon>
        <taxon>Cyprininae</taxon>
        <taxon>Carassius</taxon>
    </lineage>
</organism>
<dbReference type="Gene3D" id="3.10.100.10">
    <property type="entry name" value="Mannose-Binding Protein A, subunit A"/>
    <property type="match status" value="1"/>
</dbReference>
<dbReference type="PANTHER" id="PTHR45710">
    <property type="entry name" value="C-TYPE LECTIN DOMAIN-CONTAINING PROTEIN 180"/>
    <property type="match status" value="1"/>
</dbReference>
<feature type="domain" description="C-type lectin" evidence="5">
    <location>
        <begin position="85"/>
        <end position="186"/>
    </location>
</feature>
<dbReference type="InterPro" id="IPR033989">
    <property type="entry name" value="CD209-like_CTLD"/>
</dbReference>
<keyword evidence="4" id="KW-0812">Transmembrane</keyword>
<keyword evidence="6" id="KW-1185">Reference proteome</keyword>
<dbReference type="PANTHER" id="PTHR45710:SF8">
    <property type="entry name" value="RERATING FAMILY MEMBER 4"/>
    <property type="match status" value="1"/>
</dbReference>
<evidence type="ECO:0000313" key="7">
    <source>
        <dbReference type="RefSeq" id="XP_026103832.1"/>
    </source>
</evidence>
<comment type="subcellular location">
    <subcellularLocation>
        <location evidence="1">Cell membrane</location>
        <topology evidence="1">Single-pass type II membrane protein</topology>
    </subcellularLocation>
</comment>
<dbReference type="CDD" id="cd03590">
    <property type="entry name" value="CLECT_DC-SIGN_like"/>
    <property type="match status" value="1"/>
</dbReference>
<dbReference type="InterPro" id="IPR050828">
    <property type="entry name" value="C-type_lectin/matrix_domain"/>
</dbReference>
<dbReference type="InterPro" id="IPR016187">
    <property type="entry name" value="CTDL_fold"/>
</dbReference>
<evidence type="ECO:0000256" key="1">
    <source>
        <dbReference type="ARBA" id="ARBA00004401"/>
    </source>
</evidence>
<dbReference type="GO" id="GO:0030246">
    <property type="term" value="F:carbohydrate binding"/>
    <property type="evidence" value="ECO:0007669"/>
    <property type="project" value="UniProtKB-KW"/>
</dbReference>
<name>A0A6P6N481_CARAU</name>
<feature type="region of interest" description="Disordered" evidence="3">
    <location>
        <begin position="234"/>
        <end position="261"/>
    </location>
</feature>
<keyword evidence="2" id="KW-0430">Lectin</keyword>
<evidence type="ECO:0000259" key="5">
    <source>
        <dbReference type="PROSITE" id="PS50041"/>
    </source>
</evidence>
<dbReference type="RefSeq" id="XP_026103832.1">
    <property type="nucleotide sequence ID" value="XM_026248047.1"/>
</dbReference>
<dbReference type="InterPro" id="IPR016186">
    <property type="entry name" value="C-type_lectin-like/link_sf"/>
</dbReference>
<feature type="compositionally biased region" description="Low complexity" evidence="3">
    <location>
        <begin position="248"/>
        <end position="261"/>
    </location>
</feature>
<dbReference type="Proteomes" id="UP000515129">
    <property type="component" value="Unplaced"/>
</dbReference>
<evidence type="ECO:0000256" key="2">
    <source>
        <dbReference type="ARBA" id="ARBA00022734"/>
    </source>
</evidence>
<evidence type="ECO:0000256" key="3">
    <source>
        <dbReference type="SAM" id="MobiDB-lite"/>
    </source>
</evidence>
<dbReference type="OrthoDB" id="8950604at2759"/>
<gene>
    <name evidence="7" type="primary">LOC113075343</name>
</gene>
<dbReference type="Pfam" id="PF00059">
    <property type="entry name" value="Lectin_C"/>
    <property type="match status" value="1"/>
</dbReference>
<dbReference type="PROSITE" id="PS50041">
    <property type="entry name" value="C_TYPE_LECTIN_2"/>
    <property type="match status" value="1"/>
</dbReference>
<accession>A0A6P6N481</accession>
<dbReference type="AlphaFoldDB" id="A0A6P6N481"/>